<accession>A0ABN1NJB6</accession>
<evidence type="ECO:0000256" key="2">
    <source>
        <dbReference type="ARBA" id="ARBA00022679"/>
    </source>
</evidence>
<comment type="caution">
    <text evidence="4">The sequence shown here is derived from an EMBL/GenBank/DDBJ whole genome shotgun (WGS) entry which is preliminary data.</text>
</comment>
<dbReference type="SUPFAM" id="SSF56214">
    <property type="entry name" value="4'-phosphopantetheinyl transferase"/>
    <property type="match status" value="2"/>
</dbReference>
<dbReference type="InterPro" id="IPR050559">
    <property type="entry name" value="P-Pant_transferase_sf"/>
</dbReference>
<evidence type="ECO:0000259" key="3">
    <source>
        <dbReference type="Pfam" id="PF01648"/>
    </source>
</evidence>
<name>A0ABN1NJB6_9ACTN</name>
<proteinExistence type="inferred from homology"/>
<dbReference type="InterPro" id="IPR008278">
    <property type="entry name" value="4-PPantetheinyl_Trfase_dom"/>
</dbReference>
<evidence type="ECO:0000313" key="5">
    <source>
        <dbReference type="Proteomes" id="UP001501005"/>
    </source>
</evidence>
<dbReference type="EMBL" id="BAAAHG010000009">
    <property type="protein sequence ID" value="GAA0908947.1"/>
    <property type="molecule type" value="Genomic_DNA"/>
</dbReference>
<gene>
    <name evidence="4" type="ORF">GCM10009549_16640</name>
</gene>
<dbReference type="InterPro" id="IPR037143">
    <property type="entry name" value="4-PPantetheinyl_Trfase_dom_sf"/>
</dbReference>
<dbReference type="Gene3D" id="3.90.470.20">
    <property type="entry name" value="4'-phosphopantetheinyl transferase domain"/>
    <property type="match status" value="1"/>
</dbReference>
<dbReference type="Pfam" id="PF01648">
    <property type="entry name" value="ACPS"/>
    <property type="match status" value="1"/>
</dbReference>
<organism evidence="4 5">
    <name type="scientific">Streptomyces thermoalcalitolerans</name>
    <dbReference type="NCBI Taxonomy" id="65605"/>
    <lineage>
        <taxon>Bacteria</taxon>
        <taxon>Bacillati</taxon>
        <taxon>Actinomycetota</taxon>
        <taxon>Actinomycetes</taxon>
        <taxon>Kitasatosporales</taxon>
        <taxon>Streptomycetaceae</taxon>
        <taxon>Streptomyces</taxon>
    </lineage>
</organism>
<keyword evidence="5" id="KW-1185">Reference proteome</keyword>
<feature type="domain" description="4'-phosphopantetheinyl transferase" evidence="3">
    <location>
        <begin position="132"/>
        <end position="198"/>
    </location>
</feature>
<dbReference type="PANTHER" id="PTHR12215:SF10">
    <property type="entry name" value="L-AMINOADIPATE-SEMIALDEHYDE DEHYDROGENASE-PHOSPHOPANTETHEINYL TRANSFERASE"/>
    <property type="match status" value="1"/>
</dbReference>
<reference evidence="4 5" key="1">
    <citation type="journal article" date="2019" name="Int. J. Syst. Evol. Microbiol.">
        <title>The Global Catalogue of Microorganisms (GCM) 10K type strain sequencing project: providing services to taxonomists for standard genome sequencing and annotation.</title>
        <authorList>
            <consortium name="The Broad Institute Genomics Platform"/>
            <consortium name="The Broad Institute Genome Sequencing Center for Infectious Disease"/>
            <person name="Wu L."/>
            <person name="Ma J."/>
        </authorList>
    </citation>
    <scope>NUCLEOTIDE SEQUENCE [LARGE SCALE GENOMIC DNA]</scope>
    <source>
        <strain evidence="4 5">JCM 10673</strain>
    </source>
</reference>
<dbReference type="PANTHER" id="PTHR12215">
    <property type="entry name" value="PHOSPHOPANTETHEINE TRANSFERASE"/>
    <property type="match status" value="1"/>
</dbReference>
<sequence length="232" mass="24135">MLLPVELRDGGGEQPLRTPGTEGGPGVWLVRAETFRTVVARLAPVVLDSSEKERAAAFRRARDRDTYLAGHVGLRLLLGAHLGVPPADVPLERLPCPMCGGPHGRPVVRGDAVHFSLSHSEGVCLLACAAAPVGADIEAVPGLAVAEEVGACLHPRESAELSGLRPVDRPAAFARAWARKEAYLKGLGVGLGRAMSLDYVGTASGAVATVRGWTIVDVAVDDGYAAAVAVRC</sequence>
<evidence type="ECO:0000256" key="1">
    <source>
        <dbReference type="ARBA" id="ARBA00010990"/>
    </source>
</evidence>
<keyword evidence="2" id="KW-0808">Transferase</keyword>
<comment type="similarity">
    <text evidence="1">Belongs to the P-Pant transferase superfamily. Gsp/Sfp/HetI/AcpT family.</text>
</comment>
<protein>
    <recommendedName>
        <fullName evidence="3">4'-phosphopantetheinyl transferase domain-containing protein</fullName>
    </recommendedName>
</protein>
<evidence type="ECO:0000313" key="4">
    <source>
        <dbReference type="EMBL" id="GAA0908947.1"/>
    </source>
</evidence>
<dbReference type="Proteomes" id="UP001501005">
    <property type="component" value="Unassembled WGS sequence"/>
</dbReference>